<comment type="caution">
    <text evidence="16">The sequence shown here is derived from an EMBL/GenBank/DDBJ whole genome shotgun (WGS) entry which is preliminary data.</text>
</comment>
<dbReference type="PANTHER" id="PTHR30069">
    <property type="entry name" value="TONB-DEPENDENT OUTER MEMBRANE RECEPTOR"/>
    <property type="match status" value="1"/>
</dbReference>
<dbReference type="PATRIC" id="fig|742823.3.peg.1113"/>
<evidence type="ECO:0000256" key="1">
    <source>
        <dbReference type="ARBA" id="ARBA00004571"/>
    </source>
</evidence>
<dbReference type="InterPro" id="IPR000531">
    <property type="entry name" value="Beta-barrel_TonB"/>
</dbReference>
<dbReference type="GO" id="GO:0009279">
    <property type="term" value="C:cell outer membrane"/>
    <property type="evidence" value="ECO:0007669"/>
    <property type="project" value="UniProtKB-SubCell"/>
</dbReference>
<evidence type="ECO:0000256" key="13">
    <source>
        <dbReference type="RuleBase" id="RU003357"/>
    </source>
</evidence>
<keyword evidence="7 12" id="KW-0798">TonB box</keyword>
<evidence type="ECO:0000256" key="6">
    <source>
        <dbReference type="ARBA" id="ARBA00022729"/>
    </source>
</evidence>
<keyword evidence="4 11" id="KW-1134">Transmembrane beta strand</keyword>
<feature type="domain" description="TonB-dependent receptor-like beta-barrel" evidence="14">
    <location>
        <begin position="253"/>
        <end position="666"/>
    </location>
</feature>
<gene>
    <name evidence="16" type="ORF">HMPREF9465_01124</name>
</gene>
<keyword evidence="3 11" id="KW-0813">Transport</keyword>
<dbReference type="GO" id="GO:0044718">
    <property type="term" value="P:siderophore transmembrane transport"/>
    <property type="evidence" value="ECO:0007669"/>
    <property type="project" value="TreeGrafter"/>
</dbReference>
<proteinExistence type="inferred from homology"/>
<sequence>MRSILIVHEHFNCLRDENMKKSNQFATSFPAQPLVAPVTLAILSAISTLSVAETVQSVETVVVTATRVNQPLSEAASSITVVSEKEIAQTQPLTFAEILDTIPNVDTTSSTSVMYNRVSIRGSQPNQITYLIDGMRQDDLTMGGNRPMGVFADPEILKQVEVRNGGGSALYGNGGIGGTLALETKSAADFLADSDKDFGALVKVGYGSDSISWSKSAYAFGRSDMWDVVAGVTRRDSGAAKTSYKGLRSTADVDNDSTSVFIKATLSPTDNNAATLSYAYDIAHNDSEKGTRFDSYRYEQHRIIGQWEYELDEFINLKTGLQYAQSNFNFENNVPRIFKDKFESFSGNFQNTSRFELFGRHDLTYGLDFSRTEQSGLTKNSGEWADDTSRPDAEGLDAGVFIEDQYKLTNYLAIAPQLRWSYFKRQSNADYPSLSDSKLTPGVTVKLTSIEEVMFWGSVTTGYRPPILDEMYYRMDYSSWGIQSVVIPNPDLKPEKSVNYEIGTSLDFKNLSGVGDRFTARASVFYDDVKDFINVEVEPDNSGSLPVFTYRAKNLGHVVNKGIELSASYVIDSFKVSASYGYLKSENKDTNERVTGVTPQSANLRTGYRFEEVQLEPWYKLHCAKGGWTSQDKYQGGYATHSVGLTWTPKIPNFYTVRAGIAVDNLTNKKYVSVTDSYGYARSFRAWLSAQF</sequence>
<dbReference type="GO" id="GO:0015232">
    <property type="term" value="F:heme transmembrane transporter activity"/>
    <property type="evidence" value="ECO:0007669"/>
    <property type="project" value="InterPro"/>
</dbReference>
<keyword evidence="5 11" id="KW-0812">Transmembrane</keyword>
<dbReference type="NCBIfam" id="TIGR01785">
    <property type="entry name" value="TonB-hemin"/>
    <property type="match status" value="1"/>
</dbReference>
<feature type="domain" description="TonB-dependent receptor plug" evidence="15">
    <location>
        <begin position="72"/>
        <end position="179"/>
    </location>
</feature>
<keyword evidence="17" id="KW-1185">Reference proteome</keyword>
<dbReference type="SUPFAM" id="SSF56935">
    <property type="entry name" value="Porins"/>
    <property type="match status" value="1"/>
</dbReference>
<evidence type="ECO:0000313" key="17">
    <source>
        <dbReference type="Proteomes" id="UP000005835"/>
    </source>
</evidence>
<evidence type="ECO:0000256" key="4">
    <source>
        <dbReference type="ARBA" id="ARBA00022452"/>
    </source>
</evidence>
<evidence type="ECO:0000256" key="11">
    <source>
        <dbReference type="PROSITE-ProRule" id="PRU01360"/>
    </source>
</evidence>
<dbReference type="InterPro" id="IPR012910">
    <property type="entry name" value="Plug_dom"/>
</dbReference>
<dbReference type="InterPro" id="IPR037066">
    <property type="entry name" value="Plug_dom_sf"/>
</dbReference>
<dbReference type="AlphaFoldDB" id="K1KHW7"/>
<dbReference type="Pfam" id="PF07715">
    <property type="entry name" value="Plug"/>
    <property type="match status" value="1"/>
</dbReference>
<dbReference type="InterPro" id="IPR010916">
    <property type="entry name" value="TonB_box_CS"/>
</dbReference>
<evidence type="ECO:0000256" key="3">
    <source>
        <dbReference type="ARBA" id="ARBA00022448"/>
    </source>
</evidence>
<dbReference type="STRING" id="742823.HMPREF9465_01124"/>
<keyword evidence="6" id="KW-0732">Signal</keyword>
<evidence type="ECO:0000259" key="15">
    <source>
        <dbReference type="Pfam" id="PF07715"/>
    </source>
</evidence>
<evidence type="ECO:0000256" key="8">
    <source>
        <dbReference type="ARBA" id="ARBA00023136"/>
    </source>
</evidence>
<dbReference type="PROSITE" id="PS52016">
    <property type="entry name" value="TONB_DEPENDENT_REC_3"/>
    <property type="match status" value="1"/>
</dbReference>
<dbReference type="Gene3D" id="2.40.170.20">
    <property type="entry name" value="TonB-dependent receptor, beta-barrel domain"/>
    <property type="match status" value="1"/>
</dbReference>
<dbReference type="PROSITE" id="PS00430">
    <property type="entry name" value="TONB_DEPENDENT_REC_1"/>
    <property type="match status" value="1"/>
</dbReference>
<evidence type="ECO:0000256" key="10">
    <source>
        <dbReference type="ARBA" id="ARBA00023237"/>
    </source>
</evidence>
<dbReference type="Proteomes" id="UP000005835">
    <property type="component" value="Unassembled WGS sequence"/>
</dbReference>
<keyword evidence="8 11" id="KW-0472">Membrane</keyword>
<dbReference type="GO" id="GO:0015344">
    <property type="term" value="F:siderophore uptake transmembrane transporter activity"/>
    <property type="evidence" value="ECO:0007669"/>
    <property type="project" value="TreeGrafter"/>
</dbReference>
<dbReference type="CDD" id="cd01347">
    <property type="entry name" value="ligand_gated_channel"/>
    <property type="match status" value="1"/>
</dbReference>
<evidence type="ECO:0000256" key="9">
    <source>
        <dbReference type="ARBA" id="ARBA00023170"/>
    </source>
</evidence>
<protein>
    <submittedName>
        <fullName evidence="16">TonB-dependent heme/hemoglobin receptor family protein</fullName>
    </submittedName>
</protein>
<evidence type="ECO:0000259" key="14">
    <source>
        <dbReference type="Pfam" id="PF00593"/>
    </source>
</evidence>
<dbReference type="HOGENOM" id="CLU_008287_19_3_4"/>
<keyword evidence="9 16" id="KW-0675">Receptor</keyword>
<reference evidence="16 17" key="1">
    <citation type="submission" date="2012-05" db="EMBL/GenBank/DDBJ databases">
        <title>The Genome Sequence of Sutterella wadsworthensis 2_1_59BFAA.</title>
        <authorList>
            <consortium name="The Broad Institute Genome Sequencing Platform"/>
            <person name="Earl A."/>
            <person name="Ward D."/>
            <person name="Feldgarden M."/>
            <person name="Gevers D."/>
            <person name="Daigneault M."/>
            <person name="Strauss J."/>
            <person name="Allen-Vercoe E."/>
            <person name="Walker B."/>
            <person name="Young S.K."/>
            <person name="Zeng Q."/>
            <person name="Gargeya S."/>
            <person name="Fitzgerald M."/>
            <person name="Haas B."/>
            <person name="Abouelleil A."/>
            <person name="Alvarado L."/>
            <person name="Arachchi H.M."/>
            <person name="Berlin A.M."/>
            <person name="Chapman S.B."/>
            <person name="Goldberg J."/>
            <person name="Griggs A."/>
            <person name="Gujja S."/>
            <person name="Hansen M."/>
            <person name="Howarth C."/>
            <person name="Imamovic A."/>
            <person name="Larimer J."/>
            <person name="McCowen C."/>
            <person name="Montmayeur A."/>
            <person name="Murphy C."/>
            <person name="Neiman D."/>
            <person name="Pearson M."/>
            <person name="Priest M."/>
            <person name="Roberts A."/>
            <person name="Saif S."/>
            <person name="Shea T."/>
            <person name="Sisk P."/>
            <person name="Sykes S."/>
            <person name="Wortman J."/>
            <person name="Nusbaum C."/>
            <person name="Birren B."/>
        </authorList>
    </citation>
    <scope>NUCLEOTIDE SEQUENCE [LARGE SCALE GENOMIC DNA]</scope>
    <source>
        <strain evidence="16 17">2_1_59BFAA</strain>
    </source>
</reference>
<evidence type="ECO:0000313" key="16">
    <source>
        <dbReference type="EMBL" id="EKB31299.1"/>
    </source>
</evidence>
<evidence type="ECO:0000256" key="12">
    <source>
        <dbReference type="PROSITE-ProRule" id="PRU10143"/>
    </source>
</evidence>
<dbReference type="InterPro" id="IPR036942">
    <property type="entry name" value="Beta-barrel_TonB_sf"/>
</dbReference>
<comment type="subcellular location">
    <subcellularLocation>
        <location evidence="1 11">Cell outer membrane</location>
        <topology evidence="1 11">Multi-pass membrane protein</topology>
    </subcellularLocation>
</comment>
<dbReference type="eggNOG" id="COG4771">
    <property type="taxonomic scope" value="Bacteria"/>
</dbReference>
<keyword evidence="10 11" id="KW-0998">Cell outer membrane</keyword>
<organism evidence="16 17">
    <name type="scientific">Sutterella wadsworthensis 2_1_59BFAA</name>
    <dbReference type="NCBI Taxonomy" id="742823"/>
    <lineage>
        <taxon>Bacteria</taxon>
        <taxon>Pseudomonadati</taxon>
        <taxon>Pseudomonadota</taxon>
        <taxon>Betaproteobacteria</taxon>
        <taxon>Burkholderiales</taxon>
        <taxon>Sutterellaceae</taxon>
        <taxon>Sutterella</taxon>
    </lineage>
</organism>
<evidence type="ECO:0000256" key="5">
    <source>
        <dbReference type="ARBA" id="ARBA00022692"/>
    </source>
</evidence>
<dbReference type="EMBL" id="ADMG01000029">
    <property type="protein sequence ID" value="EKB31299.1"/>
    <property type="molecule type" value="Genomic_DNA"/>
</dbReference>
<comment type="similarity">
    <text evidence="2 11 13">Belongs to the TonB-dependent receptor family.</text>
</comment>
<dbReference type="Gene3D" id="2.170.130.10">
    <property type="entry name" value="TonB-dependent receptor, plug domain"/>
    <property type="match status" value="1"/>
</dbReference>
<dbReference type="PANTHER" id="PTHR30069:SF41">
    <property type="entry name" value="HEME_HEMOPEXIN UTILIZATION PROTEIN C"/>
    <property type="match status" value="1"/>
</dbReference>
<dbReference type="InterPro" id="IPR039426">
    <property type="entry name" value="TonB-dep_rcpt-like"/>
</dbReference>
<evidence type="ECO:0000256" key="2">
    <source>
        <dbReference type="ARBA" id="ARBA00009810"/>
    </source>
</evidence>
<accession>K1KHW7</accession>
<evidence type="ECO:0000256" key="7">
    <source>
        <dbReference type="ARBA" id="ARBA00023077"/>
    </source>
</evidence>
<name>K1KHW7_9BURK</name>
<dbReference type="InterPro" id="IPR011276">
    <property type="entry name" value="TonB_haem/Hb_rcpt"/>
</dbReference>
<feature type="short sequence motif" description="TonB box" evidence="12">
    <location>
        <begin position="60"/>
        <end position="66"/>
    </location>
</feature>
<dbReference type="Pfam" id="PF00593">
    <property type="entry name" value="TonB_dep_Rec_b-barrel"/>
    <property type="match status" value="1"/>
</dbReference>